<dbReference type="Proteomes" id="UP000479000">
    <property type="component" value="Unassembled WGS sequence"/>
</dbReference>
<dbReference type="SMART" id="SM00360">
    <property type="entry name" value="RRM"/>
    <property type="match status" value="1"/>
</dbReference>
<dbReference type="PANTHER" id="PTHR48025">
    <property type="entry name" value="OS02G0815200 PROTEIN"/>
    <property type="match status" value="1"/>
</dbReference>
<dbReference type="InterPro" id="IPR012677">
    <property type="entry name" value="Nucleotide-bd_a/b_plait_sf"/>
</dbReference>
<dbReference type="InterPro" id="IPR050502">
    <property type="entry name" value="Euk_RNA-bind_prot"/>
</dbReference>
<organism evidence="4 5">
    <name type="scientific">Nesidiocoris tenuis</name>
    <dbReference type="NCBI Taxonomy" id="355587"/>
    <lineage>
        <taxon>Eukaryota</taxon>
        <taxon>Metazoa</taxon>
        <taxon>Ecdysozoa</taxon>
        <taxon>Arthropoda</taxon>
        <taxon>Hexapoda</taxon>
        <taxon>Insecta</taxon>
        <taxon>Pterygota</taxon>
        <taxon>Neoptera</taxon>
        <taxon>Paraneoptera</taxon>
        <taxon>Hemiptera</taxon>
        <taxon>Heteroptera</taxon>
        <taxon>Panheteroptera</taxon>
        <taxon>Cimicomorpha</taxon>
        <taxon>Miridae</taxon>
        <taxon>Dicyphina</taxon>
        <taxon>Nesidiocoris</taxon>
    </lineage>
</organism>
<gene>
    <name evidence="4" type="ORF">NTEN_LOCUS9390</name>
</gene>
<proteinExistence type="predicted"/>
<protein>
    <recommendedName>
        <fullName evidence="3">RRM domain-containing protein</fullName>
    </recommendedName>
</protein>
<evidence type="ECO:0000259" key="3">
    <source>
        <dbReference type="PROSITE" id="PS50102"/>
    </source>
</evidence>
<dbReference type="CDD" id="cd12639">
    <property type="entry name" value="RRM3_CELF3_4_5_6"/>
    <property type="match status" value="1"/>
</dbReference>
<dbReference type="Gene3D" id="3.30.70.330">
    <property type="match status" value="1"/>
</dbReference>
<evidence type="ECO:0000256" key="2">
    <source>
        <dbReference type="PROSITE-ProRule" id="PRU00176"/>
    </source>
</evidence>
<dbReference type="InterPro" id="IPR000504">
    <property type="entry name" value="RRM_dom"/>
</dbReference>
<dbReference type="AlphaFoldDB" id="A0A6H5GKL6"/>
<keyword evidence="5" id="KW-1185">Reference proteome</keyword>
<dbReference type="Pfam" id="PF00076">
    <property type="entry name" value="RRM_1"/>
    <property type="match status" value="1"/>
</dbReference>
<evidence type="ECO:0000313" key="5">
    <source>
        <dbReference type="Proteomes" id="UP000479000"/>
    </source>
</evidence>
<dbReference type="OrthoDB" id="410044at2759"/>
<dbReference type="GO" id="GO:0003729">
    <property type="term" value="F:mRNA binding"/>
    <property type="evidence" value="ECO:0007669"/>
    <property type="project" value="TreeGrafter"/>
</dbReference>
<name>A0A6H5GKL6_9HEMI</name>
<dbReference type="EMBL" id="CADCXU010014176">
    <property type="protein sequence ID" value="CAB0003913.1"/>
    <property type="molecule type" value="Genomic_DNA"/>
</dbReference>
<dbReference type="PANTHER" id="PTHR48025:SF1">
    <property type="entry name" value="RRM DOMAIN-CONTAINING PROTEIN"/>
    <property type="match status" value="1"/>
</dbReference>
<accession>A0A6H5GKL6</accession>
<dbReference type="FunFam" id="3.30.70.330:FF:000069">
    <property type="entry name" value="CUGBP Elav-like family member 5 isoform X1"/>
    <property type="match status" value="1"/>
</dbReference>
<dbReference type="SUPFAM" id="SSF54928">
    <property type="entry name" value="RNA-binding domain, RBD"/>
    <property type="match status" value="1"/>
</dbReference>
<sequence>MCGKKYLPVDVDPRRGPAGRKLCIPGGPGTAAPGQPAVAVNGGGPMAASLPSPTMPPPSFSTPNAAAQTPNAAAAVAELPPAAAYTNGMHHQTYAPPPPPPHAFSIPAAAGLTNGEAALQHAAAYSGMQPYPGVGCSISGPEGCNLFIYHLPQEFGDAELMQMFLPFGNVISSKVFIDRATNQSKCFGFVSFDNPASAQAAIQAMNGFQIGMKRLKVQLKRPKDANRPY</sequence>
<dbReference type="InterPro" id="IPR035979">
    <property type="entry name" value="RBD_domain_sf"/>
</dbReference>
<evidence type="ECO:0000256" key="1">
    <source>
        <dbReference type="ARBA" id="ARBA00022884"/>
    </source>
</evidence>
<evidence type="ECO:0000313" key="4">
    <source>
        <dbReference type="EMBL" id="CAB0003913.1"/>
    </source>
</evidence>
<dbReference type="PROSITE" id="PS50102">
    <property type="entry name" value="RRM"/>
    <property type="match status" value="1"/>
</dbReference>
<reference evidence="4 5" key="1">
    <citation type="submission" date="2020-02" db="EMBL/GenBank/DDBJ databases">
        <authorList>
            <person name="Ferguson B K."/>
        </authorList>
    </citation>
    <scope>NUCLEOTIDE SEQUENCE [LARGE SCALE GENOMIC DNA]</scope>
</reference>
<keyword evidence="1 2" id="KW-0694">RNA-binding</keyword>
<feature type="domain" description="RRM" evidence="3">
    <location>
        <begin position="144"/>
        <end position="222"/>
    </location>
</feature>
<dbReference type="GO" id="GO:0005634">
    <property type="term" value="C:nucleus"/>
    <property type="evidence" value="ECO:0007669"/>
    <property type="project" value="TreeGrafter"/>
</dbReference>